<feature type="domain" description="DUF7687" evidence="1">
    <location>
        <begin position="95"/>
        <end position="308"/>
    </location>
</feature>
<evidence type="ECO:0000313" key="3">
    <source>
        <dbReference type="EMBL" id="GEO97407.1"/>
    </source>
</evidence>
<keyword evidence="4" id="KW-1185">Reference proteome</keyword>
<dbReference type="AlphaFoldDB" id="A0A512IIB0"/>
<comment type="caution">
    <text evidence="3">The sequence shown here is derived from an EMBL/GenBank/DDBJ whole genome shotgun (WGS) entry which is preliminary data.</text>
</comment>
<accession>A0A512IIB0</accession>
<name>A0A512IIB0_9MICC</name>
<dbReference type="Pfam" id="PF24739">
    <property type="entry name" value="DUF7690"/>
    <property type="match status" value="1"/>
</dbReference>
<dbReference type="RefSeq" id="WP_147017916.1">
    <property type="nucleotide sequence ID" value="NZ_BJZS01000125.1"/>
</dbReference>
<evidence type="ECO:0000259" key="1">
    <source>
        <dbReference type="Pfam" id="PF24736"/>
    </source>
</evidence>
<proteinExistence type="predicted"/>
<organism evidence="3 4">
    <name type="scientific">Kocuria turfanensis</name>
    <dbReference type="NCBI Taxonomy" id="388357"/>
    <lineage>
        <taxon>Bacteria</taxon>
        <taxon>Bacillati</taxon>
        <taxon>Actinomycetota</taxon>
        <taxon>Actinomycetes</taxon>
        <taxon>Micrococcales</taxon>
        <taxon>Micrococcaceae</taxon>
        <taxon>Kocuria</taxon>
    </lineage>
</organism>
<protein>
    <submittedName>
        <fullName evidence="3">Uncharacterized protein</fullName>
    </submittedName>
</protein>
<dbReference type="InterPro" id="IPR056104">
    <property type="entry name" value="DUF7687"/>
</dbReference>
<dbReference type="Pfam" id="PF24736">
    <property type="entry name" value="DUF7687"/>
    <property type="match status" value="1"/>
</dbReference>
<sequence>MRADSRFINQPSTFWAYVRIIPEASNYATRTTKKSGPGKVRTFSIAEMIEVLERLGRSYEALGTPSAPSEFGQLLCDYFEYRAGVINGDIRSNLMDKHEAAAEFKSVVNSTGAVFEGEVYGSSAGKGSPEVAVGYKYRVHGTEVRVPFNKQKGAMRQPAFLTGMVNLLVANELAGEEFEQDPRRLPVIDHDGMLYAALSRRMDGAYPSSVNPIAIWELKEYYYTTTFGSKISDAVYISALDGYERLELELATKIKIEHLLIVDARETWWDKGKSYLCRLIDILNMGHVSEILFGREVVEKIPQLMQGWVEVRKDADSREPALPTAPVLPVVD</sequence>
<evidence type="ECO:0000313" key="4">
    <source>
        <dbReference type="Proteomes" id="UP000321103"/>
    </source>
</evidence>
<dbReference type="EMBL" id="BJZS01000125">
    <property type="protein sequence ID" value="GEO97407.1"/>
    <property type="molecule type" value="Genomic_DNA"/>
</dbReference>
<dbReference type="InterPro" id="IPR056107">
    <property type="entry name" value="DUF7690"/>
</dbReference>
<feature type="domain" description="DUF7690" evidence="2">
    <location>
        <begin position="1"/>
        <end position="87"/>
    </location>
</feature>
<evidence type="ECO:0000259" key="2">
    <source>
        <dbReference type="Pfam" id="PF24739"/>
    </source>
</evidence>
<gene>
    <name evidence="3" type="ORF">KTU01_35300</name>
</gene>
<dbReference type="Proteomes" id="UP000321103">
    <property type="component" value="Unassembled WGS sequence"/>
</dbReference>
<reference evidence="3 4" key="1">
    <citation type="submission" date="2019-07" db="EMBL/GenBank/DDBJ databases">
        <title>Whole genome shotgun sequence of Kocuria turfanensis NBRC 107627.</title>
        <authorList>
            <person name="Hosoyama A."/>
            <person name="Uohara A."/>
            <person name="Ohji S."/>
            <person name="Ichikawa N."/>
        </authorList>
    </citation>
    <scope>NUCLEOTIDE SEQUENCE [LARGE SCALE GENOMIC DNA]</scope>
    <source>
        <strain evidence="3 4">NBRC 107627</strain>
    </source>
</reference>